<dbReference type="AlphaFoldDB" id="C2BEQ3"/>
<dbReference type="Proteomes" id="UP000005984">
    <property type="component" value="Unassembled WGS sequence"/>
</dbReference>
<keyword evidence="2" id="KW-1185">Reference proteome</keyword>
<name>C2BEQ3_9FIRM</name>
<dbReference type="STRING" id="525254.HMPREF0072_0823"/>
<evidence type="ECO:0000313" key="2">
    <source>
        <dbReference type="Proteomes" id="UP000005984"/>
    </source>
</evidence>
<evidence type="ECO:0008006" key="3">
    <source>
        <dbReference type="Google" id="ProtNLM"/>
    </source>
</evidence>
<dbReference type="HOGENOM" id="CLU_177854_1_1_9"/>
<dbReference type="RefSeq" id="WP_004826796.1">
    <property type="nucleotide sequence ID" value="NZ_GG666044.1"/>
</dbReference>
<protein>
    <recommendedName>
        <fullName evidence="3">DUF3173 domain-containing protein</fullName>
    </recommendedName>
</protein>
<comment type="caution">
    <text evidence="1">The sequence shown here is derived from an EMBL/GenBank/DDBJ whole genome shotgun (WGS) entry which is preliminary data.</text>
</comment>
<accession>C2BEQ3</accession>
<proteinExistence type="predicted"/>
<dbReference type="eggNOG" id="ENOG5033I8I">
    <property type="taxonomic scope" value="Bacteria"/>
</dbReference>
<organism evidence="1 2">
    <name type="scientific">Anaerococcus lactolyticus ATCC 51172</name>
    <dbReference type="NCBI Taxonomy" id="525254"/>
    <lineage>
        <taxon>Bacteria</taxon>
        <taxon>Bacillati</taxon>
        <taxon>Bacillota</taxon>
        <taxon>Tissierellia</taxon>
        <taxon>Tissierellales</taxon>
        <taxon>Peptoniphilaceae</taxon>
        <taxon>Anaerococcus</taxon>
    </lineage>
</organism>
<gene>
    <name evidence="1" type="ORF">HMPREF0072_0823</name>
</gene>
<dbReference type="InterPro" id="IPR021512">
    <property type="entry name" value="DUF3173"/>
</dbReference>
<dbReference type="EMBL" id="ABYO01000191">
    <property type="protein sequence ID" value="EEI86565.1"/>
    <property type="molecule type" value="Genomic_DNA"/>
</dbReference>
<reference evidence="1 2" key="1">
    <citation type="submission" date="2008-10" db="EMBL/GenBank/DDBJ databases">
        <authorList>
            <person name="Qin X."/>
            <person name="Bachman B."/>
            <person name="Battles P."/>
            <person name="Bell A."/>
            <person name="Bess C."/>
            <person name="Bickham C."/>
            <person name="Chaboub L."/>
            <person name="Chen D."/>
            <person name="Coyle M."/>
            <person name="Deiros D.R."/>
            <person name="Dinh H."/>
            <person name="Forbes L."/>
            <person name="Fowler G."/>
            <person name="Francisco L."/>
            <person name="Fu Q."/>
            <person name="Gubbala S."/>
            <person name="Hale W."/>
            <person name="Han Y."/>
            <person name="Hemphill L."/>
            <person name="Highlander S.K."/>
            <person name="Hirani K."/>
            <person name="Hogues M."/>
            <person name="Jackson L."/>
            <person name="Jakkamsetti A."/>
            <person name="Javaid M."/>
            <person name="Jiang H."/>
            <person name="Korchina V."/>
            <person name="Kovar C."/>
            <person name="Lara F."/>
            <person name="Lee S."/>
            <person name="Mata R."/>
            <person name="Mathew T."/>
            <person name="Moen C."/>
            <person name="Morales K."/>
            <person name="Munidasa M."/>
            <person name="Nazareth L."/>
            <person name="Ngo R."/>
            <person name="Nguyen L."/>
            <person name="Okwuonu G."/>
            <person name="Ongeri F."/>
            <person name="Patil S."/>
            <person name="Petrosino J."/>
            <person name="Pham C."/>
            <person name="Pham P."/>
            <person name="Pu L.-L."/>
            <person name="Puazo M."/>
            <person name="Raj R."/>
            <person name="Reid J."/>
            <person name="Rouhana J."/>
            <person name="Saada N."/>
            <person name="Shang Y."/>
            <person name="Simmons D."/>
            <person name="Thornton R."/>
            <person name="Warren J."/>
            <person name="Weissenberger G."/>
            <person name="Zhang J."/>
            <person name="Zhang L."/>
            <person name="Zhou C."/>
            <person name="Zhu D."/>
            <person name="Muzny D."/>
            <person name="Worley K."/>
            <person name="Gibbs R."/>
        </authorList>
    </citation>
    <scope>NUCLEOTIDE SEQUENCE [LARGE SCALE GENOMIC DNA]</scope>
    <source>
        <strain evidence="1 2">ATCC 51172</strain>
    </source>
</reference>
<dbReference type="Pfam" id="PF11372">
    <property type="entry name" value="DUF3173"/>
    <property type="match status" value="1"/>
</dbReference>
<sequence length="68" mass="7711">MKMMVTKDDLIDIGFKEHQAKVIIQRAKKELVNDGYSLYNGTRIGCVPKSYVEKIIGVSLDDKGEHNE</sequence>
<evidence type="ECO:0000313" key="1">
    <source>
        <dbReference type="EMBL" id="EEI86565.1"/>
    </source>
</evidence>